<protein>
    <submittedName>
        <fullName evidence="3">Uncharacterized protein</fullName>
    </submittedName>
</protein>
<reference evidence="3 4" key="1">
    <citation type="journal article" date="2023" name="Elife">
        <title>Identification of key yeast species and microbe-microbe interactions impacting larval growth of Drosophila in the wild.</title>
        <authorList>
            <person name="Mure A."/>
            <person name="Sugiura Y."/>
            <person name="Maeda R."/>
            <person name="Honda K."/>
            <person name="Sakurai N."/>
            <person name="Takahashi Y."/>
            <person name="Watada M."/>
            <person name="Katoh T."/>
            <person name="Gotoh A."/>
            <person name="Gotoh Y."/>
            <person name="Taniguchi I."/>
            <person name="Nakamura K."/>
            <person name="Hayashi T."/>
            <person name="Katayama T."/>
            <person name="Uemura T."/>
            <person name="Hattori Y."/>
        </authorList>
    </citation>
    <scope>NUCLEOTIDE SEQUENCE [LARGE SCALE GENOMIC DNA]</scope>
    <source>
        <strain evidence="3 4">SB-73</strain>
    </source>
</reference>
<feature type="compositionally biased region" description="Low complexity" evidence="2">
    <location>
        <begin position="386"/>
        <end position="396"/>
    </location>
</feature>
<evidence type="ECO:0000256" key="2">
    <source>
        <dbReference type="SAM" id="MobiDB-lite"/>
    </source>
</evidence>
<name>A0AAV5RPP8_STABA</name>
<feature type="coiled-coil region" evidence="1">
    <location>
        <begin position="465"/>
        <end position="499"/>
    </location>
</feature>
<evidence type="ECO:0000313" key="3">
    <source>
        <dbReference type="EMBL" id="GMM52708.1"/>
    </source>
</evidence>
<comment type="caution">
    <text evidence="3">The sequence shown here is derived from an EMBL/GenBank/DDBJ whole genome shotgun (WGS) entry which is preliminary data.</text>
</comment>
<sequence length="531" mass="60259">MPESIEEMSETRWPVPADSTVPSGGNQKALSRYITAYFNELKKTDPQLFNADDDLSLILGEVPEPTADDSEKDCENYIREQNRIFKKYLGTDSSRTSRTSKPSKSGTQSTSSTPSTPSTPSKPSESADPNSNSKPESYESYTQLSQAEHQHDLQDKPLTASMDLYLAALDEKVYMSVNNSRAAIGIRDKELRNEILKLEEIFSGSDFAELSSREKMLKLIIQLRDKYRVLWTKQIFLSQQRDQVECDLSTLRNDHALQLAKVFRLQYATHCLGKKLLETEGTRTRNLELEDQVEKQNRELTQLREENERLKLGLNTKEYTADLVPETAPEGTDPMQGPPLQGSGKDAQQSPQNGRALSKNSKNSKPQDGQNNQTSTDKVEKSQPGQASQASQANNSEQLPANSVEARVQTLYKEVAKLKHSQLILDKYPQDETDVVTTLMNLIALIEVNQRSNDEKQVQLVKAFLNQHHSREAELLTQIKVLEKEKQIILSKCEHFEKKYKLVESDLLYAEKRSLSMVLMMKNMKAFFEKE</sequence>
<dbReference type="EMBL" id="BTGC01000008">
    <property type="protein sequence ID" value="GMM52708.1"/>
    <property type="molecule type" value="Genomic_DNA"/>
</dbReference>
<feature type="compositionally biased region" description="Low complexity" evidence="2">
    <location>
        <begin position="93"/>
        <end position="126"/>
    </location>
</feature>
<dbReference type="Proteomes" id="UP001362899">
    <property type="component" value="Unassembled WGS sequence"/>
</dbReference>
<feature type="region of interest" description="Disordered" evidence="2">
    <location>
        <begin position="1"/>
        <end position="27"/>
    </location>
</feature>
<feature type="compositionally biased region" description="Basic and acidic residues" evidence="2">
    <location>
        <begin position="300"/>
        <end position="311"/>
    </location>
</feature>
<feature type="region of interest" description="Disordered" evidence="2">
    <location>
        <begin position="88"/>
        <end position="155"/>
    </location>
</feature>
<organism evidence="3 4">
    <name type="scientific">Starmerella bacillaris</name>
    <name type="common">Yeast</name>
    <name type="synonym">Candida zemplinina</name>
    <dbReference type="NCBI Taxonomy" id="1247836"/>
    <lineage>
        <taxon>Eukaryota</taxon>
        <taxon>Fungi</taxon>
        <taxon>Dikarya</taxon>
        <taxon>Ascomycota</taxon>
        <taxon>Saccharomycotina</taxon>
        <taxon>Dipodascomycetes</taxon>
        <taxon>Dipodascales</taxon>
        <taxon>Trichomonascaceae</taxon>
        <taxon>Starmerella</taxon>
    </lineage>
</organism>
<evidence type="ECO:0000256" key="1">
    <source>
        <dbReference type="SAM" id="Coils"/>
    </source>
</evidence>
<keyword evidence="1" id="KW-0175">Coiled coil</keyword>
<gene>
    <name evidence="3" type="ORF">DASB73_036710</name>
</gene>
<proteinExistence type="predicted"/>
<feature type="compositionally biased region" description="Polar residues" evidence="2">
    <location>
        <begin position="346"/>
        <end position="376"/>
    </location>
</feature>
<feature type="region of interest" description="Disordered" evidence="2">
    <location>
        <begin position="300"/>
        <end position="401"/>
    </location>
</feature>
<feature type="compositionally biased region" description="Polar residues" evidence="2">
    <location>
        <begin position="127"/>
        <end position="147"/>
    </location>
</feature>
<keyword evidence="4" id="KW-1185">Reference proteome</keyword>
<evidence type="ECO:0000313" key="4">
    <source>
        <dbReference type="Proteomes" id="UP001362899"/>
    </source>
</evidence>
<accession>A0AAV5RPP8</accession>
<dbReference type="AlphaFoldDB" id="A0AAV5RPP8"/>